<dbReference type="SUPFAM" id="SSF55031">
    <property type="entry name" value="Bacterial exopeptidase dimerisation domain"/>
    <property type="match status" value="1"/>
</dbReference>
<dbReference type="STRING" id="1387277.SAMN06295998_103146"/>
<dbReference type="OrthoDB" id="9809784at2"/>
<keyword evidence="3" id="KW-0963">Cytoplasm</keyword>
<dbReference type="Proteomes" id="UP000192330">
    <property type="component" value="Unassembled WGS sequence"/>
</dbReference>
<dbReference type="GO" id="GO:0006526">
    <property type="term" value="P:L-arginine biosynthetic process"/>
    <property type="evidence" value="ECO:0007669"/>
    <property type="project" value="UniProtKB-KW"/>
</dbReference>
<evidence type="ECO:0000313" key="12">
    <source>
        <dbReference type="Proteomes" id="UP000192330"/>
    </source>
</evidence>
<dbReference type="NCBIfam" id="NF005710">
    <property type="entry name" value="PRK07522.1"/>
    <property type="match status" value="1"/>
</dbReference>
<evidence type="ECO:0000256" key="6">
    <source>
        <dbReference type="ARBA" id="ARBA00022723"/>
    </source>
</evidence>
<sequence>MNNLAHTQLILRDLIGFPTVSCDSNLEMMDYMANRLEAFGARVDLMHDETGHKCNLFATLGPDISGGVVLSGHSDVVPVTDQDWSGDPWDMREEDGRLFGRGTCDMKGFIAATLALAPVFAARNLRRPIHFAFTHDEEVGCLGAQSLVEVLRGRDTLPSVAIVGEPTMMGVIEGHKGCCEYTTRFTGLEGHGSAPDRGVNAVLYAVRYVNRLMQLADELRTRAPASSRYDPPWTTVNVGRLSGGVAHNVIPGKAELEWEMRPVRDADSAFVKQALHDLVAKELLPEMQRIWPDADISTETVGEVVGLEPVDDNAARHLIAELTGINSADVVPFGTEAGLFQALGMSVVLCGPGSIAQAHKPDEFVALDQLSQCLTMLERLGESCAA</sequence>
<dbReference type="InterPro" id="IPR002933">
    <property type="entry name" value="Peptidase_M20"/>
</dbReference>
<feature type="domain" description="Peptidase M20 dimerisation" evidence="10">
    <location>
        <begin position="174"/>
        <end position="284"/>
    </location>
</feature>
<gene>
    <name evidence="11" type="ORF">SAMN06295998_103146</name>
</gene>
<comment type="cofactor">
    <cofactor evidence="1">
        <name>Zn(2+)</name>
        <dbReference type="ChEBI" id="CHEBI:29105"/>
    </cofactor>
</comment>
<dbReference type="Gene3D" id="3.30.70.360">
    <property type="match status" value="1"/>
</dbReference>
<name>A0A1W2ANA1_9RHOB</name>
<keyword evidence="7" id="KW-0378">Hydrolase</keyword>
<evidence type="ECO:0000256" key="7">
    <source>
        <dbReference type="ARBA" id="ARBA00022801"/>
    </source>
</evidence>
<dbReference type="CDD" id="cd03894">
    <property type="entry name" value="M20_ArgE"/>
    <property type="match status" value="1"/>
</dbReference>
<dbReference type="InterPro" id="IPR050072">
    <property type="entry name" value="Peptidase_M20A"/>
</dbReference>
<dbReference type="GO" id="GO:0008777">
    <property type="term" value="F:acetylornithine deacetylase activity"/>
    <property type="evidence" value="ECO:0007669"/>
    <property type="project" value="TreeGrafter"/>
</dbReference>
<evidence type="ECO:0000256" key="5">
    <source>
        <dbReference type="ARBA" id="ARBA00022605"/>
    </source>
</evidence>
<dbReference type="Gene3D" id="3.40.630.10">
    <property type="entry name" value="Zn peptidases"/>
    <property type="match status" value="1"/>
</dbReference>
<dbReference type="AlphaFoldDB" id="A0A1W2ANA1"/>
<dbReference type="NCBIfam" id="TIGR01892">
    <property type="entry name" value="AcOrn-deacetyl"/>
    <property type="match status" value="1"/>
</dbReference>
<evidence type="ECO:0000256" key="4">
    <source>
        <dbReference type="ARBA" id="ARBA00022571"/>
    </source>
</evidence>
<accession>A0A1W2ANA1</accession>
<evidence type="ECO:0000313" key="11">
    <source>
        <dbReference type="EMBL" id="SMC62143.1"/>
    </source>
</evidence>
<organism evidence="11 12">
    <name type="scientific">Primorskyibacter flagellatus</name>
    <dbReference type="NCBI Taxonomy" id="1387277"/>
    <lineage>
        <taxon>Bacteria</taxon>
        <taxon>Pseudomonadati</taxon>
        <taxon>Pseudomonadota</taxon>
        <taxon>Alphaproteobacteria</taxon>
        <taxon>Rhodobacterales</taxon>
        <taxon>Roseobacteraceae</taxon>
        <taxon>Primorskyibacter</taxon>
    </lineage>
</organism>
<protein>
    <submittedName>
        <fullName evidence="11">Acetylornithine deacetylase</fullName>
    </submittedName>
</protein>
<dbReference type="Pfam" id="PF07687">
    <property type="entry name" value="M20_dimer"/>
    <property type="match status" value="1"/>
</dbReference>
<dbReference type="InterPro" id="IPR010169">
    <property type="entry name" value="AcOrn-deacetyl"/>
</dbReference>
<dbReference type="GO" id="GO:0046872">
    <property type="term" value="F:metal ion binding"/>
    <property type="evidence" value="ECO:0007669"/>
    <property type="project" value="UniProtKB-KW"/>
</dbReference>
<evidence type="ECO:0000256" key="8">
    <source>
        <dbReference type="ARBA" id="ARBA00022833"/>
    </source>
</evidence>
<proteinExistence type="inferred from homology"/>
<dbReference type="RefSeq" id="WP_084351468.1">
    <property type="nucleotide sequence ID" value="NZ_FWYD01000003.1"/>
</dbReference>
<keyword evidence="6" id="KW-0479">Metal-binding</keyword>
<dbReference type="SUPFAM" id="SSF53187">
    <property type="entry name" value="Zn-dependent exopeptidases"/>
    <property type="match status" value="1"/>
</dbReference>
<evidence type="ECO:0000256" key="3">
    <source>
        <dbReference type="ARBA" id="ARBA00022490"/>
    </source>
</evidence>
<keyword evidence="5" id="KW-0028">Amino-acid biosynthesis</keyword>
<keyword evidence="9" id="KW-0170">Cobalt</keyword>
<evidence type="ECO:0000259" key="10">
    <source>
        <dbReference type="Pfam" id="PF07687"/>
    </source>
</evidence>
<dbReference type="PROSITE" id="PS00759">
    <property type="entry name" value="ARGE_DAPE_CPG2_2"/>
    <property type="match status" value="1"/>
</dbReference>
<dbReference type="PANTHER" id="PTHR43808:SF31">
    <property type="entry name" value="N-ACETYL-L-CITRULLINE DEACETYLASE"/>
    <property type="match status" value="1"/>
</dbReference>
<keyword evidence="12" id="KW-1185">Reference proteome</keyword>
<dbReference type="PANTHER" id="PTHR43808">
    <property type="entry name" value="ACETYLORNITHINE DEACETYLASE"/>
    <property type="match status" value="1"/>
</dbReference>
<keyword evidence="4" id="KW-0055">Arginine biosynthesis</keyword>
<keyword evidence="8" id="KW-0862">Zinc</keyword>
<evidence type="ECO:0000256" key="9">
    <source>
        <dbReference type="ARBA" id="ARBA00023285"/>
    </source>
</evidence>
<dbReference type="EMBL" id="FWYD01000003">
    <property type="protein sequence ID" value="SMC62143.1"/>
    <property type="molecule type" value="Genomic_DNA"/>
</dbReference>
<evidence type="ECO:0000256" key="2">
    <source>
        <dbReference type="ARBA" id="ARBA00005691"/>
    </source>
</evidence>
<dbReference type="InterPro" id="IPR036264">
    <property type="entry name" value="Bact_exopeptidase_dim_dom"/>
</dbReference>
<dbReference type="InterPro" id="IPR011650">
    <property type="entry name" value="Peptidase_M20_dimer"/>
</dbReference>
<comment type="similarity">
    <text evidence="2">Belongs to the peptidase M20A family. ArgE subfamily.</text>
</comment>
<reference evidence="11 12" key="1">
    <citation type="submission" date="2017-04" db="EMBL/GenBank/DDBJ databases">
        <authorList>
            <person name="Afonso C.L."/>
            <person name="Miller P.J."/>
            <person name="Scott M.A."/>
            <person name="Spackman E."/>
            <person name="Goraichik I."/>
            <person name="Dimitrov K.M."/>
            <person name="Suarez D.L."/>
            <person name="Swayne D.E."/>
        </authorList>
    </citation>
    <scope>NUCLEOTIDE SEQUENCE [LARGE SCALE GENOMIC DNA]</scope>
    <source>
        <strain evidence="11 12">CGMCC 1.12644</strain>
    </source>
</reference>
<dbReference type="InterPro" id="IPR001261">
    <property type="entry name" value="ArgE/DapE_CS"/>
</dbReference>
<evidence type="ECO:0000256" key="1">
    <source>
        <dbReference type="ARBA" id="ARBA00001947"/>
    </source>
</evidence>
<dbReference type="Pfam" id="PF01546">
    <property type="entry name" value="Peptidase_M20"/>
    <property type="match status" value="1"/>
</dbReference>